<sequence length="143" mass="15627">MSPFAKVRVPVPSALLGMVELYVSSCTRIVTGRTDAMHDWASLKASPRKVLEWFATAGFAASGEALPPAPFRPCAQRLASLDQLKHSVRPALAVPRFWLLEGSNYGFDASPHLPYWLAVNDASFVPLLVPAHQMAHFSRTLVA</sequence>
<dbReference type="AlphaFoldDB" id="A0A225SR57"/>
<dbReference type="RefSeq" id="WP_088756085.1">
    <property type="nucleotide sequence ID" value="NZ_NJGV01000017.1"/>
</dbReference>
<accession>A0A225SR57</accession>
<dbReference type="Proteomes" id="UP000214747">
    <property type="component" value="Unassembled WGS sequence"/>
</dbReference>
<protein>
    <submittedName>
        <fullName evidence="1">Uncharacterized protein</fullName>
    </submittedName>
</protein>
<name>A0A225SR57_9BURK</name>
<dbReference type="EMBL" id="NJGV01000017">
    <property type="protein sequence ID" value="OWY33502.1"/>
    <property type="molecule type" value="Genomic_DNA"/>
</dbReference>
<proteinExistence type="predicted"/>
<evidence type="ECO:0000313" key="1">
    <source>
        <dbReference type="EMBL" id="OWY33502.1"/>
    </source>
</evidence>
<comment type="caution">
    <text evidence="1">The sequence shown here is derived from an EMBL/GenBank/DDBJ whole genome shotgun (WGS) entry which is preliminary data.</text>
</comment>
<keyword evidence="2" id="KW-1185">Reference proteome</keyword>
<reference evidence="1 2" key="1">
    <citation type="journal article" date="2010" name="Int. J. Syst. Evol. Microbiol.">
        <title>Reclassification of Herbaspirillum putei as a later heterotypic synonym of Herbaspirillum huttiense, with the description of H. huttiense subsp. huttiense subsp. nov. and H. huttiense subsp. putei subsp. nov., comb. nov., and description of Herbaspirillum aquaticum sp. nov.</title>
        <authorList>
            <person name="Dobritsa A.P."/>
            <person name="Reddy M.C."/>
            <person name="Samadpour M."/>
        </authorList>
    </citation>
    <scope>NUCLEOTIDE SEQUENCE [LARGE SCALE GENOMIC DNA]</scope>
    <source>
        <strain evidence="1 2">IEH 4430</strain>
    </source>
</reference>
<evidence type="ECO:0000313" key="2">
    <source>
        <dbReference type="Proteomes" id="UP000214747"/>
    </source>
</evidence>
<gene>
    <name evidence="1" type="ORF">CEJ45_16135</name>
</gene>
<organism evidence="1 2">
    <name type="scientific">Herbaspirillum aquaticum</name>
    <dbReference type="NCBI Taxonomy" id="568783"/>
    <lineage>
        <taxon>Bacteria</taxon>
        <taxon>Pseudomonadati</taxon>
        <taxon>Pseudomonadota</taxon>
        <taxon>Betaproteobacteria</taxon>
        <taxon>Burkholderiales</taxon>
        <taxon>Oxalobacteraceae</taxon>
        <taxon>Herbaspirillum</taxon>
    </lineage>
</organism>